<keyword evidence="1" id="KW-0472">Membrane</keyword>
<keyword evidence="1" id="KW-1133">Transmembrane helix</keyword>
<keyword evidence="1" id="KW-0812">Transmembrane</keyword>
<organism evidence="2 3">
    <name type="scientific">Entomomonas moraniae</name>
    <dbReference type="NCBI Taxonomy" id="2213226"/>
    <lineage>
        <taxon>Bacteria</taxon>
        <taxon>Pseudomonadati</taxon>
        <taxon>Pseudomonadota</taxon>
        <taxon>Gammaproteobacteria</taxon>
        <taxon>Pseudomonadales</taxon>
        <taxon>Pseudomonadaceae</taxon>
        <taxon>Entomomonas</taxon>
    </lineage>
</organism>
<feature type="transmembrane region" description="Helical" evidence="1">
    <location>
        <begin position="380"/>
        <end position="402"/>
    </location>
</feature>
<dbReference type="InterPro" id="IPR036259">
    <property type="entry name" value="MFS_trans_sf"/>
</dbReference>
<reference evidence="3" key="1">
    <citation type="submission" date="2018-06" db="EMBL/GenBank/DDBJ databases">
        <title>Complete genome of Pseudomonas insecticola strain QZS01.</title>
        <authorList>
            <person name="Wang J."/>
            <person name="Su Q."/>
        </authorList>
    </citation>
    <scope>NUCLEOTIDE SEQUENCE [LARGE SCALE GENOMIC DNA]</scope>
    <source>
        <strain evidence="3">QZS01</strain>
    </source>
</reference>
<dbReference type="AlphaFoldDB" id="A0A3Q9JMV7"/>
<dbReference type="PANTHER" id="PTHR23526:SF2">
    <property type="entry name" value="MAJOR FACILITATOR SUPERFAMILY (MFS) PROFILE DOMAIN-CONTAINING PROTEIN"/>
    <property type="match status" value="1"/>
</dbReference>
<name>A0A3Q9JMV7_9GAMM</name>
<gene>
    <name evidence="2" type="ORF">DM558_15210</name>
</gene>
<feature type="transmembrane region" description="Helical" evidence="1">
    <location>
        <begin position="255"/>
        <end position="273"/>
    </location>
</feature>
<sequence length="432" mass="46760">MSKKKLSTRLYDYLSGHANAEKKIPLDQAAIERNFFCHLWISLGNKLADSLISPRLILPWLLNAMLSPMWVVSLLVPIREAGALLPQLLVASILRVKKVRKWVWVKACIVLTLCGLVLMALSMVGEGSWGAVLVLITLTVLSLARGVTSITSKDVMAKTVDKSSRGHLMGWSTSIAGGITLLAGFVLILLTDQPSRPIVACLLLLATLGWAVDILFCARLVEPDSEIEPSVKQKNTLVRAWELLVKDKQFFHFNVSRSLLLSSALALPYIAVLGRQHSGASLDGLGILVLISGVATMIASPFWGKYSDYSSRNVMRDSGLIVAALCILITLFGYLPTVLSASIWPYALAYGGVVIGEVGINIGRKTYIVNMGDGESRALYIALSNTITGVLVLVLGALLALLSIWTRIDTVLIVLAVGCIIGAWSTQQLQNI</sequence>
<dbReference type="SUPFAM" id="SSF103473">
    <property type="entry name" value="MFS general substrate transporter"/>
    <property type="match status" value="1"/>
</dbReference>
<evidence type="ECO:0000313" key="2">
    <source>
        <dbReference type="EMBL" id="AZS52037.1"/>
    </source>
</evidence>
<dbReference type="KEGG" id="emo:DM558_15210"/>
<feature type="transmembrane region" description="Helical" evidence="1">
    <location>
        <begin position="197"/>
        <end position="218"/>
    </location>
</feature>
<feature type="transmembrane region" description="Helical" evidence="1">
    <location>
        <begin position="408"/>
        <end position="426"/>
    </location>
</feature>
<feature type="transmembrane region" description="Helical" evidence="1">
    <location>
        <begin position="343"/>
        <end position="360"/>
    </location>
</feature>
<accession>A0A3Q9JMV7</accession>
<proteinExistence type="predicted"/>
<feature type="transmembrane region" description="Helical" evidence="1">
    <location>
        <begin position="318"/>
        <end position="337"/>
    </location>
</feature>
<feature type="transmembrane region" description="Helical" evidence="1">
    <location>
        <begin position="129"/>
        <end position="147"/>
    </location>
</feature>
<dbReference type="RefSeq" id="WP_127164692.1">
    <property type="nucleotide sequence ID" value="NZ_CP029822.1"/>
</dbReference>
<dbReference type="EMBL" id="CP029822">
    <property type="protein sequence ID" value="AZS52037.1"/>
    <property type="molecule type" value="Genomic_DNA"/>
</dbReference>
<evidence type="ECO:0000313" key="3">
    <source>
        <dbReference type="Proteomes" id="UP000273143"/>
    </source>
</evidence>
<feature type="transmembrane region" description="Helical" evidence="1">
    <location>
        <begin position="285"/>
        <end position="306"/>
    </location>
</feature>
<feature type="transmembrane region" description="Helical" evidence="1">
    <location>
        <begin position="168"/>
        <end position="191"/>
    </location>
</feature>
<dbReference type="Proteomes" id="UP000273143">
    <property type="component" value="Chromosome"/>
</dbReference>
<dbReference type="PANTHER" id="PTHR23526">
    <property type="entry name" value="INTEGRAL MEMBRANE TRANSPORT PROTEIN-RELATED"/>
    <property type="match status" value="1"/>
</dbReference>
<evidence type="ECO:0000256" key="1">
    <source>
        <dbReference type="SAM" id="Phobius"/>
    </source>
</evidence>
<protein>
    <submittedName>
        <fullName evidence="2">MFS transporter</fullName>
    </submittedName>
</protein>
<dbReference type="InterPro" id="IPR052528">
    <property type="entry name" value="Sugar_transport-like"/>
</dbReference>
<dbReference type="Gene3D" id="1.20.1250.20">
    <property type="entry name" value="MFS general substrate transporter like domains"/>
    <property type="match status" value="1"/>
</dbReference>
<keyword evidence="3" id="KW-1185">Reference proteome</keyword>
<feature type="transmembrane region" description="Helical" evidence="1">
    <location>
        <begin position="103"/>
        <end position="123"/>
    </location>
</feature>